<proteinExistence type="predicted"/>
<sequence>MRSYAFEGEDEASETLWEQVRQASVNSDLADIEGVYLTSGGNYWRHSNDVGELRRMSVKEEYRRVGLGRKLLKHLQEWARTHGFKHVKLSTGKTVIAPGGNFWVVTTPENSEEKVVGIVGLEDKGDGVGELRRMAVSSAFRRHGLGRRLVNELETWAKTNSFTKIILMNGGPKEDARAFYRTIGYLDVGKKVVSVEPHVEVFQLAKQLQGQHSNDHSVSVLPSSADPTLEHQNAMAPIVSPSMSPTSTHDSPKIVVREFRNEDLPQVIQLFKDGMLNYPKSQQDPHLHDYIDNSLKTDLSDIEGTYFMPGGNFWIATPRHDPSLVVGMVGLEAKPNNEGELRRMSVKNTHRRYGIGRHLIATLEQWAAEHQFHKIWLTTGGVMEKARAFYTSTGYTETEVIVVHEEPRFEVIMVEKVLSSVNYALVSLPA</sequence>
<feature type="domain" description="N-acetyltransferase" evidence="2">
    <location>
        <begin position="254"/>
        <end position="418"/>
    </location>
</feature>
<evidence type="ECO:0000256" key="1">
    <source>
        <dbReference type="ARBA" id="ARBA00022679"/>
    </source>
</evidence>
<accession>A0A8J5IN43</accession>
<comment type="caution">
    <text evidence="3">The sequence shown here is derived from an EMBL/GenBank/DDBJ whole genome shotgun (WGS) entry which is preliminary data.</text>
</comment>
<gene>
    <name evidence="3" type="ORF">JG688_00006483</name>
</gene>
<dbReference type="InterPro" id="IPR050769">
    <property type="entry name" value="NAT_camello-type"/>
</dbReference>
<dbReference type="CDD" id="cd04301">
    <property type="entry name" value="NAT_SF"/>
    <property type="match status" value="3"/>
</dbReference>
<dbReference type="PANTHER" id="PTHR13947:SF37">
    <property type="entry name" value="LD18367P"/>
    <property type="match status" value="1"/>
</dbReference>
<organism evidence="3 4">
    <name type="scientific">Phytophthora aleatoria</name>
    <dbReference type="NCBI Taxonomy" id="2496075"/>
    <lineage>
        <taxon>Eukaryota</taxon>
        <taxon>Sar</taxon>
        <taxon>Stramenopiles</taxon>
        <taxon>Oomycota</taxon>
        <taxon>Peronosporomycetes</taxon>
        <taxon>Peronosporales</taxon>
        <taxon>Peronosporaceae</taxon>
        <taxon>Phytophthora</taxon>
    </lineage>
</organism>
<reference evidence="3" key="1">
    <citation type="submission" date="2021-01" db="EMBL/GenBank/DDBJ databases">
        <title>Phytophthora aleatoria, a newly-described species from Pinus radiata is distinct from Phytophthora cactorum isolates based on comparative genomics.</title>
        <authorList>
            <person name="Mcdougal R."/>
            <person name="Panda P."/>
            <person name="Williams N."/>
            <person name="Studholme D.J."/>
        </authorList>
    </citation>
    <scope>NUCLEOTIDE SEQUENCE</scope>
    <source>
        <strain evidence="3">NZFS 4037</strain>
    </source>
</reference>
<feature type="domain" description="N-acetyltransferase" evidence="2">
    <location>
        <begin position="51"/>
        <end position="209"/>
    </location>
</feature>
<keyword evidence="4" id="KW-1185">Reference proteome</keyword>
<protein>
    <recommendedName>
        <fullName evidence="2">N-acetyltransferase domain-containing protein</fullName>
    </recommendedName>
</protein>
<dbReference type="EMBL" id="JAENGY010000284">
    <property type="protein sequence ID" value="KAG6967087.1"/>
    <property type="molecule type" value="Genomic_DNA"/>
</dbReference>
<dbReference type="PROSITE" id="PS51186">
    <property type="entry name" value="GNAT"/>
    <property type="match status" value="2"/>
</dbReference>
<evidence type="ECO:0000313" key="3">
    <source>
        <dbReference type="EMBL" id="KAG6967087.1"/>
    </source>
</evidence>
<keyword evidence="1" id="KW-0808">Transferase</keyword>
<dbReference type="PANTHER" id="PTHR13947">
    <property type="entry name" value="GNAT FAMILY N-ACETYLTRANSFERASE"/>
    <property type="match status" value="1"/>
</dbReference>
<dbReference type="GO" id="GO:0008080">
    <property type="term" value="F:N-acetyltransferase activity"/>
    <property type="evidence" value="ECO:0007669"/>
    <property type="project" value="InterPro"/>
</dbReference>
<dbReference type="InterPro" id="IPR000182">
    <property type="entry name" value="GNAT_dom"/>
</dbReference>
<evidence type="ECO:0000259" key="2">
    <source>
        <dbReference type="PROSITE" id="PS51186"/>
    </source>
</evidence>
<name>A0A8J5IN43_9STRA</name>
<dbReference type="AlphaFoldDB" id="A0A8J5IN43"/>
<evidence type="ECO:0000313" key="4">
    <source>
        <dbReference type="Proteomes" id="UP000709295"/>
    </source>
</evidence>
<dbReference type="Pfam" id="PF00583">
    <property type="entry name" value="Acetyltransf_1"/>
    <property type="match status" value="3"/>
</dbReference>
<dbReference type="Proteomes" id="UP000709295">
    <property type="component" value="Unassembled WGS sequence"/>
</dbReference>